<feature type="transmembrane region" description="Helical" evidence="7">
    <location>
        <begin position="705"/>
        <end position="730"/>
    </location>
</feature>
<feature type="transmembrane region" description="Helical" evidence="7">
    <location>
        <begin position="279"/>
        <end position="300"/>
    </location>
</feature>
<dbReference type="Gene3D" id="1.10.3720.10">
    <property type="entry name" value="MetI-like"/>
    <property type="match status" value="2"/>
</dbReference>
<keyword evidence="3 7" id="KW-0812">Transmembrane</keyword>
<feature type="transmembrane region" description="Helical" evidence="7">
    <location>
        <begin position="52"/>
        <end position="75"/>
    </location>
</feature>
<feature type="transmembrane region" description="Helical" evidence="7">
    <location>
        <begin position="215"/>
        <end position="234"/>
    </location>
</feature>
<sequence>MKYSYLVPRRFHYLLIGAIFYWFYANKFLTYSVDYVTQMSRDLSFGGVQQNIAYYSNESLILSVGGFLLISYLLIQNEFSNLFQSSDNLSTSAESKYDIFLNMYLWIVLFGLLSIFENGSSSVLSIFTALLKGSSFGLFCGLFVGFLFRGYYSSLFAMLMFVLSYFLVPMLDLSTTGIMFFLVGGSVLTSFLLIQNNIANIFTVDFLSNMSSVRIYIGEYLSIISVIFFAVLVFNISMIPLLSDNLIPILSLILLINVIFWSINLSQEKFKPSVQQHRSAAIVFMILLPLLMYLLLRFLFLLNHPDTVMRNRWELAYDFMTQGNTFRVNTWPFEVEPGADSRWLFYKAAIINSARVTLLSIFLCTILGIIVGVTRLSSNKLASTLATVYVEIFRNLPLAVLLFLIATQMGHKLPLFSEEKEIFGLIYYSNQGIWFTTVAEHSRIFIGLMILALVKIIMRQMSRVEPRKVDDSKRNLIQRPFHVFSWKFESFMSDLLVLISIFVFAIMSYPFFTSASGGLSCIIGVLILIYSLLVYTNVDDSGINEMVIDDSEKGLRRSFTIWTISVAVAIGIAVSAGFSHPELLKPSLTSSGSWRFAEGKGFEITPAFTAMILGLTLFTASVVAEIVRGSIQALPRGQVEAAISLGLSPFQRLRLVILPQALRSMIPLLNNQFMNVWKNSSLAIIVAYNDIFYQFLVMANNVGKLIPLFLLLLVTYQFGSLMISAVMNWFNARVTSVKI</sequence>
<dbReference type="SUPFAM" id="SSF161098">
    <property type="entry name" value="MetI-like"/>
    <property type="match status" value="2"/>
</dbReference>
<dbReference type="Pfam" id="PF00528">
    <property type="entry name" value="BPD_transp_1"/>
    <property type="match status" value="1"/>
</dbReference>
<feature type="transmembrane region" description="Helical" evidence="7">
    <location>
        <begin position="246"/>
        <end position="267"/>
    </location>
</feature>
<reference evidence="9" key="2">
    <citation type="journal article" date="2015" name="ISME J.">
        <title>A new class of marine Euryarchaeota group II from the Mediterranean deep chlorophyll maximum.</title>
        <authorList>
            <person name="Martin-Cuadrado A.B."/>
            <person name="Garcia-Heredia I."/>
            <person name="Molto A.G."/>
            <person name="Lopez-Ubeda R."/>
            <person name="Kimes N."/>
            <person name="Lopez-Garcia P."/>
            <person name="Moreira D."/>
            <person name="Rodriguez-Valera F."/>
        </authorList>
    </citation>
    <scope>NUCLEOTIDE SEQUENCE</scope>
</reference>
<name>A0A1B1T997_9ARCH</name>
<dbReference type="GO" id="GO:0005886">
    <property type="term" value="C:plasma membrane"/>
    <property type="evidence" value="ECO:0007669"/>
    <property type="project" value="UniProtKB-SubCell"/>
</dbReference>
<proteinExistence type="inferred from homology"/>
<dbReference type="PANTHER" id="PTHR30614:SF37">
    <property type="entry name" value="AMINO-ACID ABC TRANSPORTER PERMEASE PROTEIN YHDX-RELATED"/>
    <property type="match status" value="1"/>
</dbReference>
<dbReference type="InterPro" id="IPR000515">
    <property type="entry name" value="MetI-like"/>
</dbReference>
<feature type="transmembrane region" description="Helical" evidence="7">
    <location>
        <begin position="177"/>
        <end position="194"/>
    </location>
</feature>
<keyword evidence="4" id="KW-0029">Amino-acid transport</keyword>
<reference evidence="9" key="1">
    <citation type="submission" date="2014-11" db="EMBL/GenBank/DDBJ databases">
        <authorList>
            <person name="Zhu J."/>
            <person name="Qi W."/>
            <person name="Song R."/>
        </authorList>
    </citation>
    <scope>NUCLEOTIDE SEQUENCE</scope>
</reference>
<protein>
    <submittedName>
        <fullName evidence="9">Glutamine transport system permease protein glnP</fullName>
    </submittedName>
</protein>
<feature type="transmembrane region" description="Helical" evidence="7">
    <location>
        <begin position="517"/>
        <end position="538"/>
    </location>
</feature>
<dbReference type="AlphaFoldDB" id="A0A1B1T997"/>
<evidence type="ECO:0000259" key="8">
    <source>
        <dbReference type="PROSITE" id="PS50928"/>
    </source>
</evidence>
<dbReference type="PANTHER" id="PTHR30614">
    <property type="entry name" value="MEMBRANE COMPONENT OF AMINO ACID ABC TRANSPORTER"/>
    <property type="match status" value="1"/>
</dbReference>
<feature type="transmembrane region" description="Helical" evidence="7">
    <location>
        <begin position="491"/>
        <end position="511"/>
    </location>
</feature>
<keyword evidence="7" id="KW-0813">Transport</keyword>
<evidence type="ECO:0000313" key="9">
    <source>
        <dbReference type="EMBL" id="ANV78859.1"/>
    </source>
</evidence>
<feature type="transmembrane region" description="Helical" evidence="7">
    <location>
        <begin position="96"/>
        <end position="116"/>
    </location>
</feature>
<evidence type="ECO:0000256" key="6">
    <source>
        <dbReference type="ARBA" id="ARBA00023136"/>
    </source>
</evidence>
<comment type="similarity">
    <text evidence="2">Belongs to the binding-protein-dependent transport system permease family. HisMQ subfamily.</text>
</comment>
<feature type="transmembrane region" description="Helical" evidence="7">
    <location>
        <begin position="682"/>
        <end position="699"/>
    </location>
</feature>
<feature type="transmembrane region" description="Helical" evidence="7">
    <location>
        <begin position="350"/>
        <end position="373"/>
    </location>
</feature>
<accession>A0A1B1T997</accession>
<evidence type="ECO:0000256" key="4">
    <source>
        <dbReference type="ARBA" id="ARBA00022970"/>
    </source>
</evidence>
<feature type="transmembrane region" description="Helical" evidence="7">
    <location>
        <begin position="385"/>
        <end position="406"/>
    </location>
</feature>
<evidence type="ECO:0000256" key="3">
    <source>
        <dbReference type="ARBA" id="ARBA00022692"/>
    </source>
</evidence>
<comment type="subcellular location">
    <subcellularLocation>
        <location evidence="7">Cell membrane</location>
        <topology evidence="7">Multi-pass membrane protein</topology>
    </subcellularLocation>
    <subcellularLocation>
        <location evidence="1">Membrane</location>
        <topology evidence="1">Multi-pass membrane protein</topology>
    </subcellularLocation>
</comment>
<dbReference type="EMBL" id="KP211802">
    <property type="protein sequence ID" value="ANV78859.1"/>
    <property type="molecule type" value="Genomic_DNA"/>
</dbReference>
<evidence type="ECO:0000256" key="2">
    <source>
        <dbReference type="ARBA" id="ARBA00010072"/>
    </source>
</evidence>
<dbReference type="InterPro" id="IPR043429">
    <property type="entry name" value="ArtM/GltK/GlnP/TcyL/YhdX-like"/>
</dbReference>
<dbReference type="PROSITE" id="PS50928">
    <property type="entry name" value="ABC_TM1"/>
    <property type="match status" value="1"/>
</dbReference>
<feature type="transmembrane region" description="Helical" evidence="7">
    <location>
        <begin position="122"/>
        <end position="148"/>
    </location>
</feature>
<evidence type="ECO:0000256" key="1">
    <source>
        <dbReference type="ARBA" id="ARBA00004141"/>
    </source>
</evidence>
<feature type="transmembrane region" description="Helical" evidence="7">
    <location>
        <begin position="559"/>
        <end position="578"/>
    </location>
</feature>
<dbReference type="GO" id="GO:0006865">
    <property type="term" value="P:amino acid transport"/>
    <property type="evidence" value="ECO:0007669"/>
    <property type="project" value="UniProtKB-KW"/>
</dbReference>
<feature type="transmembrane region" description="Helical" evidence="7">
    <location>
        <begin position="604"/>
        <end position="627"/>
    </location>
</feature>
<feature type="domain" description="ABC transmembrane type-1" evidence="8">
    <location>
        <begin position="350"/>
        <end position="727"/>
    </location>
</feature>
<organism evidence="9">
    <name type="scientific">uncultured Poseidoniia archaeon</name>
    <dbReference type="NCBI Taxonomy" id="1697135"/>
    <lineage>
        <taxon>Archaea</taxon>
        <taxon>Methanobacteriati</taxon>
        <taxon>Thermoplasmatota</taxon>
        <taxon>Candidatus Poseidoniia</taxon>
        <taxon>environmental samples</taxon>
    </lineage>
</organism>
<dbReference type="InterPro" id="IPR035906">
    <property type="entry name" value="MetI-like_sf"/>
</dbReference>
<dbReference type="CDD" id="cd06261">
    <property type="entry name" value="TM_PBP2"/>
    <property type="match status" value="1"/>
</dbReference>
<feature type="transmembrane region" description="Helical" evidence="7">
    <location>
        <begin position="12"/>
        <end position="32"/>
    </location>
</feature>
<evidence type="ECO:0000256" key="7">
    <source>
        <dbReference type="RuleBase" id="RU363032"/>
    </source>
</evidence>
<keyword evidence="5 7" id="KW-1133">Transmembrane helix</keyword>
<evidence type="ECO:0000256" key="5">
    <source>
        <dbReference type="ARBA" id="ARBA00022989"/>
    </source>
</evidence>
<keyword evidence="6 7" id="KW-0472">Membrane</keyword>
<dbReference type="GO" id="GO:0055085">
    <property type="term" value="P:transmembrane transport"/>
    <property type="evidence" value="ECO:0007669"/>
    <property type="project" value="InterPro"/>
</dbReference>
<feature type="transmembrane region" description="Helical" evidence="7">
    <location>
        <begin position="155"/>
        <end position="171"/>
    </location>
</feature>
<feature type="transmembrane region" description="Helical" evidence="7">
    <location>
        <begin position="441"/>
        <end position="458"/>
    </location>
</feature>